<comment type="pathway">
    <text evidence="2">Amino-acid biosynthesis; L-histidine biosynthesis; L-histidine from 5-phospho-alpha-D-ribose 1-diphosphate: step 5/9.</text>
</comment>
<gene>
    <name evidence="13" type="ORF">MNBD_NITROSPINAE05-727</name>
</gene>
<dbReference type="UniPathway" id="UPA00031">
    <property type="reaction ID" value="UER00010"/>
</dbReference>
<comment type="catalytic activity">
    <reaction evidence="10">
        <text>5-[(5-phospho-1-deoxy-D-ribulos-1-ylimino)methylamino]-1-(5-phospho-beta-D-ribosyl)imidazole-4-carboxamide + L-glutamine = D-erythro-1-(imidazol-4-yl)glycerol 3-phosphate + 5-amino-1-(5-phospho-beta-D-ribosyl)imidazole-4-carboxamide + L-glutamate + H(+)</text>
        <dbReference type="Rhea" id="RHEA:24793"/>
        <dbReference type="ChEBI" id="CHEBI:15378"/>
        <dbReference type="ChEBI" id="CHEBI:29985"/>
        <dbReference type="ChEBI" id="CHEBI:58278"/>
        <dbReference type="ChEBI" id="CHEBI:58359"/>
        <dbReference type="ChEBI" id="CHEBI:58475"/>
        <dbReference type="ChEBI" id="CHEBI:58525"/>
        <dbReference type="EC" id="4.3.2.10"/>
    </reaction>
</comment>
<dbReference type="EC" id="2.4.2.-" evidence="13"/>
<evidence type="ECO:0000256" key="4">
    <source>
        <dbReference type="ARBA" id="ARBA00022490"/>
    </source>
</evidence>
<dbReference type="Gene3D" id="3.40.50.880">
    <property type="match status" value="1"/>
</dbReference>
<keyword evidence="7" id="KW-0315">Glutamine amidotransferase</keyword>
<evidence type="ECO:0000313" key="13">
    <source>
        <dbReference type="EMBL" id="VAX33313.1"/>
    </source>
</evidence>
<comment type="subcellular location">
    <subcellularLocation>
        <location evidence="1">Cytoplasm</location>
    </subcellularLocation>
</comment>
<dbReference type="InterPro" id="IPR017926">
    <property type="entry name" value="GATASE"/>
</dbReference>
<dbReference type="EMBL" id="UOGG01000243">
    <property type="protein sequence ID" value="VAX33313.1"/>
    <property type="molecule type" value="Genomic_DNA"/>
</dbReference>
<dbReference type="HAMAP" id="MF_00278">
    <property type="entry name" value="HisH"/>
    <property type="match status" value="1"/>
</dbReference>
<dbReference type="GO" id="GO:0005737">
    <property type="term" value="C:cytoplasm"/>
    <property type="evidence" value="ECO:0007669"/>
    <property type="project" value="UniProtKB-SubCell"/>
</dbReference>
<dbReference type="GO" id="GO:0004359">
    <property type="term" value="F:glutaminase activity"/>
    <property type="evidence" value="ECO:0007669"/>
    <property type="project" value="UniProtKB-EC"/>
</dbReference>
<protein>
    <submittedName>
        <fullName evidence="13">Imidazole glycerol phosphate synthase amidotransferase subunit</fullName>
        <ecNumber evidence="13">2.4.2.-</ecNumber>
    </submittedName>
</protein>
<dbReference type="PROSITE" id="PS51273">
    <property type="entry name" value="GATASE_TYPE_1"/>
    <property type="match status" value="1"/>
</dbReference>
<comment type="subunit">
    <text evidence="3">Heterodimer of HisH and HisF.</text>
</comment>
<evidence type="ECO:0000256" key="7">
    <source>
        <dbReference type="ARBA" id="ARBA00022962"/>
    </source>
</evidence>
<keyword evidence="9" id="KW-0456">Lyase</keyword>
<feature type="domain" description="Glutamine amidotransferase" evidence="12">
    <location>
        <begin position="4"/>
        <end position="205"/>
    </location>
</feature>
<dbReference type="InterPro" id="IPR010139">
    <property type="entry name" value="Imidazole-glycPsynth_HisH"/>
</dbReference>
<dbReference type="FunFam" id="3.40.50.880:FF:000009">
    <property type="entry name" value="Imidazole glycerol phosphate synthase subunit HisH"/>
    <property type="match status" value="1"/>
</dbReference>
<sequence length="209" mass="23068">MIAVIDYGMGNLRSVQKALEIVGARAVVTRNPVDILSASAVVLPGVGAFKDCMANLHQFGLVDVVHKSIQSGKPFLGICLGLQLLFHQSQEFGQVPGLEILPGDVVGFADKMSNKASDPTLKIPHMGWNTVQVQKSNPLFKSIPDNSYFYFVHSYFVVPERSEDIATTTDYGIEFVSSVHHENIYAFQFHPEKSQKLGLTLLKNFSELQ</sequence>
<dbReference type="AlphaFoldDB" id="A0A3B1D900"/>
<keyword evidence="13" id="KW-0328">Glycosyltransferase</keyword>
<dbReference type="PANTHER" id="PTHR42701">
    <property type="entry name" value="IMIDAZOLE GLYCEROL PHOSPHATE SYNTHASE SUBUNIT HISH"/>
    <property type="match status" value="1"/>
</dbReference>
<keyword evidence="5" id="KW-0028">Amino-acid biosynthesis</keyword>
<keyword evidence="4" id="KW-0963">Cytoplasm</keyword>
<dbReference type="GO" id="GO:0016829">
    <property type="term" value="F:lyase activity"/>
    <property type="evidence" value="ECO:0007669"/>
    <property type="project" value="UniProtKB-KW"/>
</dbReference>
<name>A0A3B1D900_9ZZZZ</name>
<evidence type="ECO:0000256" key="6">
    <source>
        <dbReference type="ARBA" id="ARBA00022801"/>
    </source>
</evidence>
<dbReference type="GO" id="GO:0000105">
    <property type="term" value="P:L-histidine biosynthetic process"/>
    <property type="evidence" value="ECO:0007669"/>
    <property type="project" value="UniProtKB-UniPathway"/>
</dbReference>
<comment type="catalytic activity">
    <reaction evidence="11">
        <text>L-glutamine + H2O = L-glutamate + NH4(+)</text>
        <dbReference type="Rhea" id="RHEA:15889"/>
        <dbReference type="ChEBI" id="CHEBI:15377"/>
        <dbReference type="ChEBI" id="CHEBI:28938"/>
        <dbReference type="ChEBI" id="CHEBI:29985"/>
        <dbReference type="ChEBI" id="CHEBI:58359"/>
        <dbReference type="EC" id="3.5.1.2"/>
    </reaction>
</comment>
<evidence type="ECO:0000256" key="5">
    <source>
        <dbReference type="ARBA" id="ARBA00022605"/>
    </source>
</evidence>
<dbReference type="CDD" id="cd01748">
    <property type="entry name" value="GATase1_IGP_Synthase"/>
    <property type="match status" value="1"/>
</dbReference>
<dbReference type="PANTHER" id="PTHR42701:SF1">
    <property type="entry name" value="IMIDAZOLE GLYCEROL PHOSPHATE SYNTHASE SUBUNIT HISH"/>
    <property type="match status" value="1"/>
</dbReference>
<evidence type="ECO:0000256" key="1">
    <source>
        <dbReference type="ARBA" id="ARBA00004496"/>
    </source>
</evidence>
<dbReference type="SUPFAM" id="SSF52317">
    <property type="entry name" value="Class I glutamine amidotransferase-like"/>
    <property type="match status" value="1"/>
</dbReference>
<dbReference type="Pfam" id="PF00117">
    <property type="entry name" value="GATase"/>
    <property type="match status" value="1"/>
</dbReference>
<evidence type="ECO:0000256" key="3">
    <source>
        <dbReference type="ARBA" id="ARBA00011152"/>
    </source>
</evidence>
<evidence type="ECO:0000256" key="11">
    <source>
        <dbReference type="ARBA" id="ARBA00049534"/>
    </source>
</evidence>
<keyword evidence="6" id="KW-0378">Hydrolase</keyword>
<evidence type="ECO:0000256" key="2">
    <source>
        <dbReference type="ARBA" id="ARBA00005091"/>
    </source>
</evidence>
<dbReference type="NCBIfam" id="TIGR01855">
    <property type="entry name" value="IMP_synth_hisH"/>
    <property type="match status" value="1"/>
</dbReference>
<dbReference type="PIRSF" id="PIRSF000495">
    <property type="entry name" value="Amidotransf_hisH"/>
    <property type="match status" value="1"/>
</dbReference>
<reference evidence="13" key="1">
    <citation type="submission" date="2018-06" db="EMBL/GenBank/DDBJ databases">
        <authorList>
            <person name="Zhirakovskaya E."/>
        </authorList>
    </citation>
    <scope>NUCLEOTIDE SEQUENCE</scope>
</reference>
<evidence type="ECO:0000256" key="8">
    <source>
        <dbReference type="ARBA" id="ARBA00023102"/>
    </source>
</evidence>
<organism evidence="13">
    <name type="scientific">hydrothermal vent metagenome</name>
    <dbReference type="NCBI Taxonomy" id="652676"/>
    <lineage>
        <taxon>unclassified sequences</taxon>
        <taxon>metagenomes</taxon>
        <taxon>ecological metagenomes</taxon>
    </lineage>
</organism>
<evidence type="ECO:0000259" key="12">
    <source>
        <dbReference type="Pfam" id="PF00117"/>
    </source>
</evidence>
<evidence type="ECO:0000256" key="10">
    <source>
        <dbReference type="ARBA" id="ARBA00047838"/>
    </source>
</evidence>
<dbReference type="GO" id="GO:0000107">
    <property type="term" value="F:imidazoleglycerol-phosphate synthase activity"/>
    <property type="evidence" value="ECO:0007669"/>
    <property type="project" value="TreeGrafter"/>
</dbReference>
<proteinExistence type="inferred from homology"/>
<accession>A0A3B1D900</accession>
<evidence type="ECO:0000256" key="9">
    <source>
        <dbReference type="ARBA" id="ARBA00023239"/>
    </source>
</evidence>
<keyword evidence="13" id="KW-0808">Transferase</keyword>
<dbReference type="InterPro" id="IPR029062">
    <property type="entry name" value="Class_I_gatase-like"/>
</dbReference>
<keyword evidence="8" id="KW-0368">Histidine biosynthesis</keyword>